<dbReference type="InterPro" id="IPR011701">
    <property type="entry name" value="MFS"/>
</dbReference>
<evidence type="ECO:0000256" key="2">
    <source>
        <dbReference type="ARBA" id="ARBA00022989"/>
    </source>
</evidence>
<evidence type="ECO:0000256" key="3">
    <source>
        <dbReference type="ARBA" id="ARBA00023136"/>
    </source>
</evidence>
<dbReference type="GO" id="GO:0022857">
    <property type="term" value="F:transmembrane transporter activity"/>
    <property type="evidence" value="ECO:0007669"/>
    <property type="project" value="InterPro"/>
</dbReference>
<feature type="transmembrane region" description="Helical" evidence="4">
    <location>
        <begin position="278"/>
        <end position="311"/>
    </location>
</feature>
<evidence type="ECO:0000256" key="4">
    <source>
        <dbReference type="SAM" id="Phobius"/>
    </source>
</evidence>
<evidence type="ECO:0000256" key="1">
    <source>
        <dbReference type="ARBA" id="ARBA00022692"/>
    </source>
</evidence>
<dbReference type="Gene3D" id="1.20.1250.20">
    <property type="entry name" value="MFS general substrate transporter like domains"/>
    <property type="match status" value="2"/>
</dbReference>
<gene>
    <name evidence="6" type="ORF">A3D51_01210</name>
</gene>
<feature type="domain" description="Major facilitator superfamily (MFS) profile" evidence="5">
    <location>
        <begin position="9"/>
        <end position="386"/>
    </location>
</feature>
<organism evidence="6 7">
    <name type="scientific">Candidatus Yonathbacteria bacterium RIFCSPHIGHO2_02_FULL_44_14</name>
    <dbReference type="NCBI Taxonomy" id="1802724"/>
    <lineage>
        <taxon>Bacteria</taxon>
        <taxon>Candidatus Yonathiibacteriota</taxon>
    </lineage>
</organism>
<dbReference type="Pfam" id="PF07690">
    <property type="entry name" value="MFS_1"/>
    <property type="match status" value="2"/>
</dbReference>
<protein>
    <recommendedName>
        <fullName evidence="5">Major facilitator superfamily (MFS) profile domain-containing protein</fullName>
    </recommendedName>
</protein>
<feature type="transmembrane region" description="Helical" evidence="4">
    <location>
        <begin position="138"/>
        <end position="158"/>
    </location>
</feature>
<dbReference type="InterPro" id="IPR036259">
    <property type="entry name" value="MFS_trans_sf"/>
</dbReference>
<dbReference type="InterPro" id="IPR020846">
    <property type="entry name" value="MFS_dom"/>
</dbReference>
<evidence type="ECO:0000313" key="6">
    <source>
        <dbReference type="EMBL" id="OHA81204.1"/>
    </source>
</evidence>
<reference evidence="6 7" key="1">
    <citation type="journal article" date="2016" name="Nat. Commun.">
        <title>Thousands of microbial genomes shed light on interconnected biogeochemical processes in an aquifer system.</title>
        <authorList>
            <person name="Anantharaman K."/>
            <person name="Brown C.T."/>
            <person name="Hug L.A."/>
            <person name="Sharon I."/>
            <person name="Castelle C.J."/>
            <person name="Probst A.J."/>
            <person name="Thomas B.C."/>
            <person name="Singh A."/>
            <person name="Wilkins M.J."/>
            <person name="Karaoz U."/>
            <person name="Brodie E.L."/>
            <person name="Williams K.H."/>
            <person name="Hubbard S.S."/>
            <person name="Banfield J.F."/>
        </authorList>
    </citation>
    <scope>NUCLEOTIDE SEQUENCE [LARGE SCALE GENOMIC DNA]</scope>
</reference>
<dbReference type="PROSITE" id="PS50850">
    <property type="entry name" value="MFS"/>
    <property type="match status" value="1"/>
</dbReference>
<dbReference type="Proteomes" id="UP000179118">
    <property type="component" value="Unassembled WGS sequence"/>
</dbReference>
<proteinExistence type="predicted"/>
<dbReference type="SUPFAM" id="SSF103473">
    <property type="entry name" value="MFS general substrate transporter"/>
    <property type="match status" value="1"/>
</dbReference>
<feature type="transmembrane region" description="Helical" evidence="4">
    <location>
        <begin position="213"/>
        <end position="232"/>
    </location>
</feature>
<evidence type="ECO:0000313" key="7">
    <source>
        <dbReference type="Proteomes" id="UP000179118"/>
    </source>
</evidence>
<dbReference type="PANTHER" id="PTHR23518:SF2">
    <property type="entry name" value="MAJOR FACILITATOR SUPERFAMILY TRANSPORTER"/>
    <property type="match status" value="1"/>
</dbReference>
<keyword evidence="1 4" id="KW-0812">Transmembrane</keyword>
<sequence>MTRYRPPRNVFLIGLTSFFNDLSNEMVLAIFPAFFTSVLKAGAGSLGLVEGLADGAANIIKIYAGRFSDKIQKRKPFMILGYGLSVATRPLYLLASSVSGVAGIRVADRVGKGLREAPRDAIISLSTSKEEMGRAFGYHRMLDTLGGILGPLVAYLILRAYPEGFNIVFIVAFVIGLLAVLSLIFVKDVVGEVRKGNLSLDSLAVFPAEFKRYLVALFLLSAGSIPVAVLLLKTQHLGFSLASIPLFYMLYSLSYAGFSVPAGGMSDRIGPRTVMRIGYAVLLIGYVVVAFAEGAIILATGFLVLGLFPALTDGVARALASELSPESHRAGAYGLVNATAGFGLIFAGICGGYIWEHFGVNYALLAGGIFVVMGIIVLSTIIANGKKKRGGV</sequence>
<keyword evidence="2 4" id="KW-1133">Transmembrane helix</keyword>
<dbReference type="AlphaFoldDB" id="A0A1G2S7V6"/>
<dbReference type="CDD" id="cd17370">
    <property type="entry name" value="MFS_MJ1317_like"/>
    <property type="match status" value="1"/>
</dbReference>
<name>A0A1G2S7V6_9BACT</name>
<feature type="transmembrane region" description="Helical" evidence="4">
    <location>
        <begin position="332"/>
        <end position="355"/>
    </location>
</feature>
<dbReference type="PANTHER" id="PTHR23518">
    <property type="entry name" value="C-METHYLTRANSFERASE"/>
    <property type="match status" value="1"/>
</dbReference>
<feature type="transmembrane region" description="Helical" evidence="4">
    <location>
        <begin position="361"/>
        <end position="383"/>
    </location>
</feature>
<feature type="transmembrane region" description="Helical" evidence="4">
    <location>
        <begin position="239"/>
        <end position="258"/>
    </location>
</feature>
<accession>A0A1G2S7V6</accession>
<feature type="transmembrane region" description="Helical" evidence="4">
    <location>
        <begin position="165"/>
        <end position="186"/>
    </location>
</feature>
<comment type="caution">
    <text evidence="6">The sequence shown here is derived from an EMBL/GenBank/DDBJ whole genome shotgun (WGS) entry which is preliminary data.</text>
</comment>
<evidence type="ECO:0000259" key="5">
    <source>
        <dbReference type="PROSITE" id="PS50850"/>
    </source>
</evidence>
<dbReference type="EMBL" id="MHUT01000010">
    <property type="protein sequence ID" value="OHA81204.1"/>
    <property type="molecule type" value="Genomic_DNA"/>
</dbReference>
<keyword evidence="3 4" id="KW-0472">Membrane</keyword>